<dbReference type="Gene3D" id="3.30.450.90">
    <property type="match status" value="1"/>
</dbReference>
<name>A0A5C5YH16_9BACT</name>
<dbReference type="CDD" id="cd01129">
    <property type="entry name" value="PulE-GspE-like"/>
    <property type="match status" value="1"/>
</dbReference>
<proteinExistence type="inferred from homology"/>
<accession>A0A5C5YH16</accession>
<dbReference type="RefSeq" id="WP_197528048.1">
    <property type="nucleotide sequence ID" value="NZ_SJPO01000008.1"/>
</dbReference>
<dbReference type="Pfam" id="PF00437">
    <property type="entry name" value="T2SSE"/>
    <property type="match status" value="1"/>
</dbReference>
<dbReference type="InterPro" id="IPR003593">
    <property type="entry name" value="AAA+_ATPase"/>
</dbReference>
<organism evidence="6 7">
    <name type="scientific">Posidoniimonas polymericola</name>
    <dbReference type="NCBI Taxonomy" id="2528002"/>
    <lineage>
        <taxon>Bacteria</taxon>
        <taxon>Pseudomonadati</taxon>
        <taxon>Planctomycetota</taxon>
        <taxon>Planctomycetia</taxon>
        <taxon>Pirellulales</taxon>
        <taxon>Lacipirellulaceae</taxon>
        <taxon>Posidoniimonas</taxon>
    </lineage>
</organism>
<comment type="caution">
    <text evidence="6">The sequence shown here is derived from an EMBL/GenBank/DDBJ whole genome shotgun (WGS) entry which is preliminary data.</text>
</comment>
<evidence type="ECO:0000256" key="3">
    <source>
        <dbReference type="ARBA" id="ARBA00022840"/>
    </source>
</evidence>
<evidence type="ECO:0000313" key="7">
    <source>
        <dbReference type="Proteomes" id="UP000318478"/>
    </source>
</evidence>
<dbReference type="AlphaFoldDB" id="A0A5C5YH16"/>
<dbReference type="PANTHER" id="PTHR30258:SF2">
    <property type="entry name" value="COMG OPERON PROTEIN 1"/>
    <property type="match status" value="1"/>
</dbReference>
<feature type="region of interest" description="Disordered" evidence="4">
    <location>
        <begin position="1"/>
        <end position="32"/>
    </location>
</feature>
<evidence type="ECO:0000256" key="4">
    <source>
        <dbReference type="SAM" id="MobiDB-lite"/>
    </source>
</evidence>
<sequence length="395" mass="42486">MPDNDSPQEGRRPESLLNDASAGRGPSGDAPEIVDSLIHQTFELGASDMHLLPMAHGLRVHWRIDGVLHHAGDLPKAVATHVVTRLKVLADLITYDNHKPQEGRLRTSPDRPPVRVTTMPTLFGEQIVVRVLPGNAHHLGRLGDLGMPESAYQVLSEALRQTTGAILIAGPAGSGKSTTAYALIREIAAASTGARSIASLEDPVEIVLPGVAQAQAAPHAGFDMHTGLRALVRQDPEVILLGEIRDDESAKLAFQAALTGQLLVTTFHAGDIATAITRLIDMGIPPYVLKGATQAIVVQRLLRRLCECSTPDCIVGCEECRGAGHQGRVVIAEAADIRHPDLADEIRGDYDRQRLHGKLHDHGSSSLREQAEALVEQGVTSRLELERVLGFPHKD</sequence>
<dbReference type="Proteomes" id="UP000318478">
    <property type="component" value="Unassembled WGS sequence"/>
</dbReference>
<protein>
    <submittedName>
        <fullName evidence="6">Putative type II secretion system protein E</fullName>
    </submittedName>
</protein>
<dbReference type="EMBL" id="SJPO01000008">
    <property type="protein sequence ID" value="TWT74514.1"/>
    <property type="molecule type" value="Genomic_DNA"/>
</dbReference>
<dbReference type="GO" id="GO:0005524">
    <property type="term" value="F:ATP binding"/>
    <property type="evidence" value="ECO:0007669"/>
    <property type="project" value="UniProtKB-KW"/>
</dbReference>
<dbReference type="SMART" id="SM00382">
    <property type="entry name" value="AAA"/>
    <property type="match status" value="1"/>
</dbReference>
<dbReference type="InterPro" id="IPR027417">
    <property type="entry name" value="P-loop_NTPase"/>
</dbReference>
<reference evidence="6 7" key="1">
    <citation type="submission" date="2019-02" db="EMBL/GenBank/DDBJ databases">
        <title>Deep-cultivation of Planctomycetes and their phenomic and genomic characterization uncovers novel biology.</title>
        <authorList>
            <person name="Wiegand S."/>
            <person name="Jogler M."/>
            <person name="Boedeker C."/>
            <person name="Pinto D."/>
            <person name="Vollmers J."/>
            <person name="Rivas-Marin E."/>
            <person name="Kohn T."/>
            <person name="Peeters S.H."/>
            <person name="Heuer A."/>
            <person name="Rast P."/>
            <person name="Oberbeckmann S."/>
            <person name="Bunk B."/>
            <person name="Jeske O."/>
            <person name="Meyerdierks A."/>
            <person name="Storesund J.E."/>
            <person name="Kallscheuer N."/>
            <person name="Luecker S."/>
            <person name="Lage O.M."/>
            <person name="Pohl T."/>
            <person name="Merkel B.J."/>
            <person name="Hornburger P."/>
            <person name="Mueller R.-W."/>
            <person name="Bruemmer F."/>
            <person name="Labrenz M."/>
            <person name="Spormann A.M."/>
            <person name="Op Den Camp H."/>
            <person name="Overmann J."/>
            <person name="Amann R."/>
            <person name="Jetten M.S.M."/>
            <person name="Mascher T."/>
            <person name="Medema M.H."/>
            <person name="Devos D.P."/>
            <person name="Kaster A.-K."/>
            <person name="Ovreas L."/>
            <person name="Rohde M."/>
            <person name="Galperin M.Y."/>
            <person name="Jogler C."/>
        </authorList>
    </citation>
    <scope>NUCLEOTIDE SEQUENCE [LARGE SCALE GENOMIC DNA]</scope>
    <source>
        <strain evidence="6 7">Pla123a</strain>
    </source>
</reference>
<keyword evidence="3" id="KW-0067">ATP-binding</keyword>
<evidence type="ECO:0000313" key="6">
    <source>
        <dbReference type="EMBL" id="TWT74514.1"/>
    </source>
</evidence>
<evidence type="ECO:0000256" key="2">
    <source>
        <dbReference type="ARBA" id="ARBA00022741"/>
    </source>
</evidence>
<dbReference type="SUPFAM" id="SSF52540">
    <property type="entry name" value="P-loop containing nucleoside triphosphate hydrolases"/>
    <property type="match status" value="1"/>
</dbReference>
<keyword evidence="7" id="KW-1185">Reference proteome</keyword>
<dbReference type="PANTHER" id="PTHR30258">
    <property type="entry name" value="TYPE II SECRETION SYSTEM PROTEIN GSPE-RELATED"/>
    <property type="match status" value="1"/>
</dbReference>
<dbReference type="GO" id="GO:0005886">
    <property type="term" value="C:plasma membrane"/>
    <property type="evidence" value="ECO:0007669"/>
    <property type="project" value="TreeGrafter"/>
</dbReference>
<comment type="similarity">
    <text evidence="1">Belongs to the GSP E family.</text>
</comment>
<keyword evidence="2" id="KW-0547">Nucleotide-binding</keyword>
<evidence type="ECO:0000256" key="1">
    <source>
        <dbReference type="ARBA" id="ARBA00006611"/>
    </source>
</evidence>
<dbReference type="InterPro" id="IPR001482">
    <property type="entry name" value="T2SS/T4SS_dom"/>
</dbReference>
<gene>
    <name evidence="6" type="primary">gspE</name>
    <name evidence="6" type="ORF">Pla123a_33370</name>
</gene>
<feature type="domain" description="AAA+ ATPase" evidence="5">
    <location>
        <begin position="162"/>
        <end position="286"/>
    </location>
</feature>
<dbReference type="GO" id="GO:0016887">
    <property type="term" value="F:ATP hydrolysis activity"/>
    <property type="evidence" value="ECO:0007669"/>
    <property type="project" value="TreeGrafter"/>
</dbReference>
<evidence type="ECO:0000259" key="5">
    <source>
        <dbReference type="SMART" id="SM00382"/>
    </source>
</evidence>
<dbReference type="Gene3D" id="3.40.50.300">
    <property type="entry name" value="P-loop containing nucleotide triphosphate hydrolases"/>
    <property type="match status" value="1"/>
</dbReference>